<accession>A0AAD7UV28</accession>
<evidence type="ECO:0000313" key="3">
    <source>
        <dbReference type="Proteomes" id="UP001234581"/>
    </source>
</evidence>
<comment type="caution">
    <text evidence="2">The sequence shown here is derived from an EMBL/GenBank/DDBJ whole genome shotgun (WGS) entry which is preliminary data.</text>
</comment>
<dbReference type="Proteomes" id="UP001234581">
    <property type="component" value="Unassembled WGS sequence"/>
</dbReference>
<organism evidence="2 3">
    <name type="scientific">Lichtheimia ornata</name>
    <dbReference type="NCBI Taxonomy" id="688661"/>
    <lineage>
        <taxon>Eukaryota</taxon>
        <taxon>Fungi</taxon>
        <taxon>Fungi incertae sedis</taxon>
        <taxon>Mucoromycota</taxon>
        <taxon>Mucoromycotina</taxon>
        <taxon>Mucoromycetes</taxon>
        <taxon>Mucorales</taxon>
        <taxon>Lichtheimiaceae</taxon>
        <taxon>Lichtheimia</taxon>
    </lineage>
</organism>
<sequence length="228" mass="26711">MKSAFILLFTILSIGFASTEQPIDTLPPSPAPPVVLTLPAPPFDWRDAIEKELGRLKLLTHQAEQELTTLGRRKQQLTWDDIYFDLRRMFPEMFEMFETLVVTKQEQEEEDRPQEQGEQECDDRIKAMIERRRQLLWEELDAEKRQELAQWAEKAQKERDPTKADNELAAIAWMQGPTRRVFEELSADDILDEFRVPSVWKSAYNVIVSTPKQWAKRTVEKWVGCSCE</sequence>
<proteinExistence type="predicted"/>
<protein>
    <submittedName>
        <fullName evidence="2">Uncharacterized protein</fullName>
    </submittedName>
</protein>
<keyword evidence="1" id="KW-0732">Signal</keyword>
<dbReference type="GeneID" id="83218777"/>
<dbReference type="AlphaFoldDB" id="A0AAD7UV28"/>
<reference evidence="2 3" key="1">
    <citation type="submission" date="2023-03" db="EMBL/GenBank/DDBJ databases">
        <title>Genome sequence of Lichtheimia ornata CBS 291.66.</title>
        <authorList>
            <person name="Mohabir J.T."/>
            <person name="Shea T.P."/>
            <person name="Kurbessoian T."/>
            <person name="Berby B."/>
            <person name="Fontaine J."/>
            <person name="Livny J."/>
            <person name="Gnirke A."/>
            <person name="Stajich J.E."/>
            <person name="Cuomo C.A."/>
        </authorList>
    </citation>
    <scope>NUCLEOTIDE SEQUENCE [LARGE SCALE GENOMIC DNA]</scope>
    <source>
        <strain evidence="2">CBS 291.66</strain>
    </source>
</reference>
<name>A0AAD7UV28_9FUNG</name>
<evidence type="ECO:0000313" key="2">
    <source>
        <dbReference type="EMBL" id="KAJ8652995.1"/>
    </source>
</evidence>
<feature type="signal peptide" evidence="1">
    <location>
        <begin position="1"/>
        <end position="19"/>
    </location>
</feature>
<evidence type="ECO:0000256" key="1">
    <source>
        <dbReference type="SAM" id="SignalP"/>
    </source>
</evidence>
<dbReference type="RefSeq" id="XP_058337909.1">
    <property type="nucleotide sequence ID" value="XM_058491344.1"/>
</dbReference>
<dbReference type="EMBL" id="JARTCD010000088">
    <property type="protein sequence ID" value="KAJ8652995.1"/>
    <property type="molecule type" value="Genomic_DNA"/>
</dbReference>
<feature type="chain" id="PRO_5042113075" evidence="1">
    <location>
        <begin position="20"/>
        <end position="228"/>
    </location>
</feature>
<gene>
    <name evidence="2" type="ORF">O0I10_011376</name>
</gene>
<keyword evidence="3" id="KW-1185">Reference proteome</keyword>